<keyword evidence="4" id="KW-0676">Redox-active center</keyword>
<keyword evidence="2" id="KW-0249">Electron transport</keyword>
<dbReference type="GO" id="GO:0005737">
    <property type="term" value="C:cytoplasm"/>
    <property type="evidence" value="ECO:0007669"/>
    <property type="project" value="TreeGrafter"/>
</dbReference>
<name>F4G130_METCR</name>
<dbReference type="NCBIfam" id="TIGR01068">
    <property type="entry name" value="thioredoxin"/>
    <property type="match status" value="1"/>
</dbReference>
<dbReference type="RefSeq" id="WP_013737218.1">
    <property type="nucleotide sequence ID" value="NC_015435.1"/>
</dbReference>
<dbReference type="Proteomes" id="UP000007812">
    <property type="component" value="Chromosome"/>
</dbReference>
<dbReference type="EMBL" id="CP002656">
    <property type="protein sequence ID" value="AEB94720.1"/>
    <property type="molecule type" value="Genomic_DNA"/>
</dbReference>
<evidence type="ECO:0000256" key="2">
    <source>
        <dbReference type="ARBA" id="ARBA00022982"/>
    </source>
</evidence>
<reference evidence="7 8" key="1">
    <citation type="journal article" date="2011" name="J. Bacteriol.">
        <title>Complete genome sequence of Metallosphaera cuprina, a metal sulfide-oxidizing archaeon from a hot spring.</title>
        <authorList>
            <person name="Liu L.J."/>
            <person name="You X.Y."/>
            <person name="Zheng H."/>
            <person name="Wang S."/>
            <person name="Jiang C.Y."/>
            <person name="Liu S.J."/>
        </authorList>
    </citation>
    <scope>NUCLEOTIDE SEQUENCE [LARGE SCALE GENOMIC DNA]</scope>
    <source>
        <strain evidence="7 8">Ar-4</strain>
    </source>
</reference>
<dbReference type="STRING" id="1006006.Mcup_0615"/>
<dbReference type="InterPro" id="IPR036249">
    <property type="entry name" value="Thioredoxin-like_sf"/>
</dbReference>
<dbReference type="PANTHER" id="PTHR45663">
    <property type="entry name" value="GEO12009P1"/>
    <property type="match status" value="1"/>
</dbReference>
<dbReference type="Pfam" id="PF00085">
    <property type="entry name" value="Thioredoxin"/>
    <property type="match status" value="1"/>
</dbReference>
<dbReference type="InterPro" id="IPR017937">
    <property type="entry name" value="Thioredoxin_CS"/>
</dbReference>
<dbReference type="PANTHER" id="PTHR45663:SF11">
    <property type="entry name" value="GEO12009P1"/>
    <property type="match status" value="1"/>
</dbReference>
<evidence type="ECO:0000256" key="4">
    <source>
        <dbReference type="ARBA" id="ARBA00023284"/>
    </source>
</evidence>
<dbReference type="PROSITE" id="PS51352">
    <property type="entry name" value="THIOREDOXIN_2"/>
    <property type="match status" value="1"/>
</dbReference>
<dbReference type="InterPro" id="IPR005746">
    <property type="entry name" value="Thioredoxin"/>
</dbReference>
<dbReference type="GeneID" id="10492806"/>
<dbReference type="KEGG" id="mcn:Mcup_0615"/>
<dbReference type="AlphaFoldDB" id="F4G130"/>
<dbReference type="OrthoDB" id="35385at2157"/>
<organism evidence="7 8">
    <name type="scientific">Metallosphaera cuprina (strain Ar-4)</name>
    <dbReference type="NCBI Taxonomy" id="1006006"/>
    <lineage>
        <taxon>Archaea</taxon>
        <taxon>Thermoproteota</taxon>
        <taxon>Thermoprotei</taxon>
        <taxon>Sulfolobales</taxon>
        <taxon>Sulfolobaceae</taxon>
        <taxon>Metallosphaera</taxon>
    </lineage>
</organism>
<protein>
    <submittedName>
        <fullName evidence="7">Thioredoxin</fullName>
    </submittedName>
</protein>
<gene>
    <name evidence="7" type="ordered locus">Mcup_0615</name>
</gene>
<sequence>MTSVEELVKEIADKLNRKAKELERKKEDKTLAITDNNIDELLSKNKVVIVDFWAPWCAPCHLYEPVFKRVASKYDNVALFGRLNVDENPKTADKFGVMNIPTTLVFVDGELKETLVGAVDEETLEQAVKKYVHT</sequence>
<dbReference type="CDD" id="cd02947">
    <property type="entry name" value="TRX_family"/>
    <property type="match status" value="1"/>
</dbReference>
<feature type="domain" description="Thioredoxin" evidence="6">
    <location>
        <begin position="20"/>
        <end position="133"/>
    </location>
</feature>
<dbReference type="InterPro" id="IPR013766">
    <property type="entry name" value="Thioredoxin_domain"/>
</dbReference>
<dbReference type="GO" id="GO:0015035">
    <property type="term" value="F:protein-disulfide reductase activity"/>
    <property type="evidence" value="ECO:0007669"/>
    <property type="project" value="InterPro"/>
</dbReference>
<evidence type="ECO:0000256" key="3">
    <source>
        <dbReference type="ARBA" id="ARBA00023157"/>
    </source>
</evidence>
<feature type="coiled-coil region" evidence="5">
    <location>
        <begin position="4"/>
        <end position="32"/>
    </location>
</feature>
<evidence type="ECO:0000313" key="8">
    <source>
        <dbReference type="Proteomes" id="UP000007812"/>
    </source>
</evidence>
<evidence type="ECO:0000313" key="7">
    <source>
        <dbReference type="EMBL" id="AEB94720.1"/>
    </source>
</evidence>
<dbReference type="PROSITE" id="PS00194">
    <property type="entry name" value="THIOREDOXIN_1"/>
    <property type="match status" value="1"/>
</dbReference>
<evidence type="ECO:0000256" key="5">
    <source>
        <dbReference type="SAM" id="Coils"/>
    </source>
</evidence>
<evidence type="ECO:0000259" key="6">
    <source>
        <dbReference type="PROSITE" id="PS51352"/>
    </source>
</evidence>
<dbReference type="eggNOG" id="arCOG01972">
    <property type="taxonomic scope" value="Archaea"/>
</dbReference>
<dbReference type="PRINTS" id="PR00421">
    <property type="entry name" value="THIOREDOXIN"/>
</dbReference>
<evidence type="ECO:0000256" key="1">
    <source>
        <dbReference type="ARBA" id="ARBA00022448"/>
    </source>
</evidence>
<keyword evidence="1" id="KW-0813">Transport</keyword>
<proteinExistence type="predicted"/>
<dbReference type="PATRIC" id="fig|1006006.8.peg.616"/>
<keyword evidence="8" id="KW-1185">Reference proteome</keyword>
<dbReference type="Gene3D" id="3.40.30.10">
    <property type="entry name" value="Glutaredoxin"/>
    <property type="match status" value="1"/>
</dbReference>
<keyword evidence="3" id="KW-1015">Disulfide bond</keyword>
<dbReference type="HOGENOM" id="CLU_090389_10_1_2"/>
<dbReference type="SUPFAM" id="SSF52833">
    <property type="entry name" value="Thioredoxin-like"/>
    <property type="match status" value="1"/>
</dbReference>
<keyword evidence="5" id="KW-0175">Coiled coil</keyword>
<accession>F4G130</accession>